<dbReference type="PRINTS" id="PR00454">
    <property type="entry name" value="ETSDOMAIN"/>
</dbReference>
<organism evidence="8 9">
    <name type="scientific">Apolygus lucorum</name>
    <name type="common">Small green plant bug</name>
    <name type="synonym">Lygocoris lucorum</name>
    <dbReference type="NCBI Taxonomy" id="248454"/>
    <lineage>
        <taxon>Eukaryota</taxon>
        <taxon>Metazoa</taxon>
        <taxon>Ecdysozoa</taxon>
        <taxon>Arthropoda</taxon>
        <taxon>Hexapoda</taxon>
        <taxon>Insecta</taxon>
        <taxon>Pterygota</taxon>
        <taxon>Neoptera</taxon>
        <taxon>Paraneoptera</taxon>
        <taxon>Hemiptera</taxon>
        <taxon>Heteroptera</taxon>
        <taxon>Panheteroptera</taxon>
        <taxon>Cimicomorpha</taxon>
        <taxon>Miridae</taxon>
        <taxon>Mirini</taxon>
        <taxon>Apolygus</taxon>
    </lineage>
</organism>
<dbReference type="Gene3D" id="1.10.10.10">
    <property type="entry name" value="Winged helix-like DNA-binding domain superfamily/Winged helix DNA-binding domain"/>
    <property type="match status" value="1"/>
</dbReference>
<evidence type="ECO:0000313" key="8">
    <source>
        <dbReference type="EMBL" id="KAF6216854.1"/>
    </source>
</evidence>
<dbReference type="GO" id="GO:0000981">
    <property type="term" value="F:DNA-binding transcription factor activity, RNA polymerase II-specific"/>
    <property type="evidence" value="ECO:0007669"/>
    <property type="project" value="TreeGrafter"/>
</dbReference>
<reference evidence="8" key="1">
    <citation type="journal article" date="2021" name="Mol. Ecol. Resour.">
        <title>Apolygus lucorum genome provides insights into omnivorousness and mesophyll feeding.</title>
        <authorList>
            <person name="Liu Y."/>
            <person name="Liu H."/>
            <person name="Wang H."/>
            <person name="Huang T."/>
            <person name="Liu B."/>
            <person name="Yang B."/>
            <person name="Yin L."/>
            <person name="Li B."/>
            <person name="Zhang Y."/>
            <person name="Zhang S."/>
            <person name="Jiang F."/>
            <person name="Zhang X."/>
            <person name="Ren Y."/>
            <person name="Wang B."/>
            <person name="Wang S."/>
            <person name="Lu Y."/>
            <person name="Wu K."/>
            <person name="Fan W."/>
            <person name="Wang G."/>
        </authorList>
    </citation>
    <scope>NUCLEOTIDE SEQUENCE</scope>
    <source>
        <strain evidence="8">12Hb</strain>
    </source>
</reference>
<dbReference type="FunFam" id="1.10.10.10:FF:000121">
    <property type="entry name" value="ETS translocation variant 5"/>
    <property type="match status" value="1"/>
</dbReference>
<dbReference type="GO" id="GO:0005634">
    <property type="term" value="C:nucleus"/>
    <property type="evidence" value="ECO:0007669"/>
    <property type="project" value="UniProtKB-SubCell"/>
</dbReference>
<comment type="subcellular location">
    <subcellularLocation>
        <location evidence="1 5">Nucleus</location>
    </subcellularLocation>
</comment>
<evidence type="ECO:0000313" key="9">
    <source>
        <dbReference type="Proteomes" id="UP000466442"/>
    </source>
</evidence>
<keyword evidence="9" id="KW-1185">Reference proteome</keyword>
<evidence type="ECO:0000256" key="3">
    <source>
        <dbReference type="ARBA" id="ARBA00023125"/>
    </source>
</evidence>
<dbReference type="AlphaFoldDB" id="A0A8S9Y7M2"/>
<evidence type="ECO:0000259" key="7">
    <source>
        <dbReference type="PROSITE" id="PS50061"/>
    </source>
</evidence>
<name>A0A8S9Y7M2_APOLU</name>
<dbReference type="EMBL" id="WIXP02000001">
    <property type="protein sequence ID" value="KAF6216854.1"/>
    <property type="molecule type" value="Genomic_DNA"/>
</dbReference>
<evidence type="ECO:0000256" key="1">
    <source>
        <dbReference type="ARBA" id="ARBA00004123"/>
    </source>
</evidence>
<keyword evidence="4 5" id="KW-0539">Nucleus</keyword>
<dbReference type="Pfam" id="PF00178">
    <property type="entry name" value="Ets"/>
    <property type="match status" value="1"/>
</dbReference>
<feature type="compositionally biased region" description="Acidic residues" evidence="6">
    <location>
        <begin position="112"/>
        <end position="140"/>
    </location>
</feature>
<dbReference type="GO" id="GO:0030154">
    <property type="term" value="P:cell differentiation"/>
    <property type="evidence" value="ECO:0007669"/>
    <property type="project" value="TreeGrafter"/>
</dbReference>
<dbReference type="InterPro" id="IPR036388">
    <property type="entry name" value="WH-like_DNA-bd_sf"/>
</dbReference>
<dbReference type="OrthoDB" id="10067219at2759"/>
<evidence type="ECO:0000256" key="4">
    <source>
        <dbReference type="ARBA" id="ARBA00023242"/>
    </source>
</evidence>
<dbReference type="Proteomes" id="UP000466442">
    <property type="component" value="Linkage Group LG1"/>
</dbReference>
<dbReference type="PANTHER" id="PTHR11849:SF282">
    <property type="entry name" value="ETV5-RELATED PROTEIN ETS96B"/>
    <property type="match status" value="1"/>
</dbReference>
<dbReference type="PROSITE" id="PS50061">
    <property type="entry name" value="ETS_DOMAIN_3"/>
    <property type="match status" value="1"/>
</dbReference>
<evidence type="ECO:0000256" key="6">
    <source>
        <dbReference type="SAM" id="MobiDB-lite"/>
    </source>
</evidence>
<comment type="similarity">
    <text evidence="2 5">Belongs to the ETS family.</text>
</comment>
<dbReference type="SUPFAM" id="SSF46785">
    <property type="entry name" value="Winged helix' DNA-binding domain"/>
    <property type="match status" value="1"/>
</dbReference>
<proteinExistence type="inferred from homology"/>
<dbReference type="InterPro" id="IPR046328">
    <property type="entry name" value="ETS_fam"/>
</dbReference>
<dbReference type="PANTHER" id="PTHR11849">
    <property type="entry name" value="ETS"/>
    <property type="match status" value="1"/>
</dbReference>
<dbReference type="PROSITE" id="PS00345">
    <property type="entry name" value="ETS_DOMAIN_1"/>
    <property type="match status" value="1"/>
</dbReference>
<dbReference type="InterPro" id="IPR000418">
    <property type="entry name" value="Ets_dom"/>
</dbReference>
<feature type="region of interest" description="Disordered" evidence="6">
    <location>
        <begin position="44"/>
        <end position="187"/>
    </location>
</feature>
<dbReference type="SMART" id="SM00413">
    <property type="entry name" value="ETS"/>
    <property type="match status" value="1"/>
</dbReference>
<keyword evidence="3 5" id="KW-0238">DNA-binding</keyword>
<evidence type="ECO:0000256" key="2">
    <source>
        <dbReference type="ARBA" id="ARBA00005562"/>
    </source>
</evidence>
<feature type="domain" description="ETS" evidence="7">
    <location>
        <begin position="593"/>
        <end position="673"/>
    </location>
</feature>
<dbReference type="InterPro" id="IPR036390">
    <property type="entry name" value="WH_DNA-bd_sf"/>
</dbReference>
<dbReference type="GO" id="GO:0043565">
    <property type="term" value="F:sequence-specific DNA binding"/>
    <property type="evidence" value="ECO:0007669"/>
    <property type="project" value="InterPro"/>
</dbReference>
<gene>
    <name evidence="8" type="ORF">GE061_001204</name>
</gene>
<comment type="caution">
    <text evidence="8">The sequence shown here is derived from an EMBL/GenBank/DDBJ whole genome shotgun (WGS) entry which is preliminary data.</text>
</comment>
<evidence type="ECO:0000256" key="5">
    <source>
        <dbReference type="RuleBase" id="RU004019"/>
    </source>
</evidence>
<sequence>MVVSPLLAKMGFFLFSNCVGDSANDDELALADAFLESLKSAGIDITEKKRFSLPNSESESDDEPHSSRTSEPQTSTDHHKTSGQIPSDDDTAAEEHPVARLKPTESPPHDPDDPDWQPEEDDNQMNDDEPPDDNEPEEHDVVENGLSSGDRLVSGNSGKTNPRTEEPRNQPMQRKRKAEPLSWFDNKNKALRESGKPYVGWIKPAKDATSRRGCPRPERCIGPPCISPACEASQKRFCSSFSADQRERLFQKFWSDMTWDQRKVYISSLIRTSSVKRSRSNSDEGSRRNVSLQYFLKKDDGSSYAVCKKMFLSTFGLKEKQVYNWAMEGSVNSGMARPSYKEVNKGRTRPERPDFVWLKEFLDSLAKLPSHYCRKSTAKVYLEPVFSSDTMAAVYRVYVGACTDNDRMVLSRHTFSKVAKAMNIGFQLPKKDKCDLCCSYQSGNLSKEEYDAHEADKEEARKQKAEDKKRSEANEITMLTMDLMAVKVAPFLNASSLYFKTKLCSSCEGEDFNIFPHLESQAQDEPVKLETITGSCSFSPPNHGYNRTHSSAYSGEVFVKKEPLDPSKPRNLTNDVSRKEITLSPVPQRRGALQLWQFLVALLDDPTNASCIVWTGRGLEFKLVEPEEVARRWGVQKNRPAMNYDKLSRSLRYYYEKGIMQKVAGERYVYKFVCDPEALFNMASYGSEYRKAESGKGYSEMLAIYGSSYSYNHQQGDFQHNQTGYP</sequence>
<protein>
    <recommendedName>
        <fullName evidence="7">ETS domain-containing protein</fullName>
    </recommendedName>
</protein>
<dbReference type="PROSITE" id="PS00346">
    <property type="entry name" value="ETS_DOMAIN_2"/>
    <property type="match status" value="1"/>
</dbReference>
<accession>A0A8S9Y7M2</accession>